<proteinExistence type="predicted"/>
<comment type="caution">
    <text evidence="1">The sequence shown here is derived from an EMBL/GenBank/DDBJ whole genome shotgun (WGS) entry which is preliminary data.</text>
</comment>
<gene>
    <name evidence="1" type="ORF">THAOC_29799</name>
</gene>
<dbReference type="Proteomes" id="UP000266841">
    <property type="component" value="Unassembled WGS sequence"/>
</dbReference>
<evidence type="ECO:0000313" key="1">
    <source>
        <dbReference type="EMBL" id="EJK51064.1"/>
    </source>
</evidence>
<evidence type="ECO:0000313" key="2">
    <source>
        <dbReference type="Proteomes" id="UP000266841"/>
    </source>
</evidence>
<keyword evidence="2" id="KW-1185">Reference proteome</keyword>
<accession>K0RFL2</accession>
<dbReference type="AlphaFoldDB" id="K0RFL2"/>
<sequence>MFGAPTGSVYYARPSVLYTPTGSLDRRSVASIDLKQPTTDEPAILAIIDQSSSICQRIQSFYWISQSEHETAGVRHLLAPAAMITDADTNRSHGIVSALSRPSFRAAGGLRRPPESRAFPTSKLTIYLDDASCFEPSQRTLDIDYSMAQGRTGDPKTMVGTSGIIGIGPSPSRRPDRSCHHMIPSAMSRRSCQAAAGLRPAAVGKPSFAYFSVDYLLDDVCRPDEPTDFPDLFLLDATSHERSEDHGPNRRNLRNRAVHLASTEMEFFDIVLAGNQFWP</sequence>
<reference evidence="1 2" key="1">
    <citation type="journal article" date="2012" name="Genome Biol.">
        <title>Genome and low-iron response of an oceanic diatom adapted to chronic iron limitation.</title>
        <authorList>
            <person name="Lommer M."/>
            <person name="Specht M."/>
            <person name="Roy A.S."/>
            <person name="Kraemer L."/>
            <person name="Andreson R."/>
            <person name="Gutowska M.A."/>
            <person name="Wolf J."/>
            <person name="Bergner S.V."/>
            <person name="Schilhabel M.B."/>
            <person name="Klostermeier U.C."/>
            <person name="Beiko R.G."/>
            <person name="Rosenstiel P."/>
            <person name="Hippler M."/>
            <person name="Laroche J."/>
        </authorList>
    </citation>
    <scope>NUCLEOTIDE SEQUENCE [LARGE SCALE GENOMIC DNA]</scope>
    <source>
        <strain evidence="1 2">CCMP1005</strain>
    </source>
</reference>
<organism evidence="1 2">
    <name type="scientific">Thalassiosira oceanica</name>
    <name type="common">Marine diatom</name>
    <dbReference type="NCBI Taxonomy" id="159749"/>
    <lineage>
        <taxon>Eukaryota</taxon>
        <taxon>Sar</taxon>
        <taxon>Stramenopiles</taxon>
        <taxon>Ochrophyta</taxon>
        <taxon>Bacillariophyta</taxon>
        <taxon>Coscinodiscophyceae</taxon>
        <taxon>Thalassiosirophycidae</taxon>
        <taxon>Thalassiosirales</taxon>
        <taxon>Thalassiosiraceae</taxon>
        <taxon>Thalassiosira</taxon>
    </lineage>
</organism>
<name>K0RFL2_THAOC</name>
<dbReference type="EMBL" id="AGNL01042278">
    <property type="protein sequence ID" value="EJK51064.1"/>
    <property type="molecule type" value="Genomic_DNA"/>
</dbReference>
<protein>
    <submittedName>
        <fullName evidence="1">Uncharacterized protein</fullName>
    </submittedName>
</protein>